<name>A0A9P1MFB2_9PEZI</name>
<gene>
    <name evidence="2" type="ORF">PPNO1_LOCUS8187</name>
</gene>
<evidence type="ECO:0000313" key="3">
    <source>
        <dbReference type="Proteomes" id="UP000838763"/>
    </source>
</evidence>
<reference evidence="2" key="1">
    <citation type="submission" date="2022-11" db="EMBL/GenBank/DDBJ databases">
        <authorList>
            <person name="Scott C."/>
            <person name="Bruce N."/>
        </authorList>
    </citation>
    <scope>NUCLEOTIDE SEQUENCE</scope>
</reference>
<dbReference type="OrthoDB" id="5365739at2759"/>
<dbReference type="EMBL" id="CALLCH030000018">
    <property type="protein sequence ID" value="CAI4218608.1"/>
    <property type="molecule type" value="Genomic_DNA"/>
</dbReference>
<feature type="region of interest" description="Disordered" evidence="1">
    <location>
        <begin position="1"/>
        <end position="62"/>
    </location>
</feature>
<evidence type="ECO:0000313" key="2">
    <source>
        <dbReference type="EMBL" id="CAI4218608.1"/>
    </source>
</evidence>
<protein>
    <submittedName>
        <fullName evidence="2">Uncharacterized protein</fullName>
    </submittedName>
</protein>
<dbReference type="AlphaFoldDB" id="A0A9P1MFB2"/>
<proteinExistence type="predicted"/>
<evidence type="ECO:0000256" key="1">
    <source>
        <dbReference type="SAM" id="MobiDB-lite"/>
    </source>
</evidence>
<accession>A0A9P1MFB2</accession>
<feature type="compositionally biased region" description="Gly residues" evidence="1">
    <location>
        <begin position="18"/>
        <end position="27"/>
    </location>
</feature>
<feature type="compositionally biased region" description="Basic and acidic residues" evidence="1">
    <location>
        <begin position="32"/>
        <end position="62"/>
    </location>
</feature>
<comment type="caution">
    <text evidence="2">The sequence shown here is derived from an EMBL/GenBank/DDBJ whole genome shotgun (WGS) entry which is preliminary data.</text>
</comment>
<keyword evidence="3" id="KW-1185">Reference proteome</keyword>
<dbReference type="Proteomes" id="UP000838763">
    <property type="component" value="Unassembled WGS sequence"/>
</dbReference>
<sequence length="242" mass="26901">MRPHLQTGGPAGARGDQGRQGGRGGGTARRPKKEDGERQNDQDYANRKRGQPKQEAETLQERQARLARDVGVTTSYNPTTTLETLVPFLPEVATESNELGRLATAMTNMRVLAGGHVDPNPIVNPEDMYRDYKLRGSMFFTDLAAKKAIEQNVERANGKIPGPDDVIKETIINKTILGEYEPVKSAAINDVVTITKNFHLKEGTYQAKQTKAFEAKLVSLLNKANAKPKRAERRSLRPRLRR</sequence>
<organism evidence="2 3">
    <name type="scientific">Parascedosporium putredinis</name>
    <dbReference type="NCBI Taxonomy" id="1442378"/>
    <lineage>
        <taxon>Eukaryota</taxon>
        <taxon>Fungi</taxon>
        <taxon>Dikarya</taxon>
        <taxon>Ascomycota</taxon>
        <taxon>Pezizomycotina</taxon>
        <taxon>Sordariomycetes</taxon>
        <taxon>Hypocreomycetidae</taxon>
        <taxon>Microascales</taxon>
        <taxon>Microascaceae</taxon>
        <taxon>Parascedosporium</taxon>
    </lineage>
</organism>